<accession>A0A0G4FEX3</accession>
<gene>
    <name evidence="2" type="ORF">Cvel_16516</name>
</gene>
<dbReference type="AlphaFoldDB" id="A0A0G4FEX3"/>
<organism evidence="2">
    <name type="scientific">Chromera velia CCMP2878</name>
    <dbReference type="NCBI Taxonomy" id="1169474"/>
    <lineage>
        <taxon>Eukaryota</taxon>
        <taxon>Sar</taxon>
        <taxon>Alveolata</taxon>
        <taxon>Colpodellida</taxon>
        <taxon>Chromeraceae</taxon>
        <taxon>Chromera</taxon>
    </lineage>
</organism>
<name>A0A0G4FEX3_9ALVE</name>
<feature type="compositionally biased region" description="Basic and acidic residues" evidence="1">
    <location>
        <begin position="292"/>
        <end position="304"/>
    </location>
</feature>
<dbReference type="VEuPathDB" id="CryptoDB:Cvel_16516"/>
<evidence type="ECO:0000313" key="2">
    <source>
        <dbReference type="EMBL" id="CEM11362.1"/>
    </source>
</evidence>
<dbReference type="EMBL" id="CDMZ01000302">
    <property type="protein sequence ID" value="CEM11362.1"/>
    <property type="molecule type" value="Genomic_DNA"/>
</dbReference>
<reference evidence="2" key="1">
    <citation type="submission" date="2014-11" db="EMBL/GenBank/DDBJ databases">
        <authorList>
            <person name="Otto D Thomas"/>
            <person name="Naeem Raeece"/>
        </authorList>
    </citation>
    <scope>NUCLEOTIDE SEQUENCE</scope>
</reference>
<sequence>MKGNGGPRGDSGASRWQEAKRKDTAAESEQKKGGGVSMHCFDSKARTPAWLSTAVPSFKRTPFPVEKRKPPPNPNSHSHAKCEQWGLSSGRQEEGTLSSHANKGSSSVSSEGGGGGGILRQEREVPFLPSHGGNGEKRRTMEVESDTGGGNRQTPPLGPLSPKSLFSQGDMFESAGDGERPRQSDEGEEDEEAFEWEEEEGGEEEEPPWKTKMIKRYFGPHLHPKSSLSCDGHDTALSIAKKKGHAECVRLLEAALFREQSEKAAKVLQDHFRQTTEAKGEGGERASSQTRKQKEENKENDHQENAATSHPLAFPQCGGAFAEMSTKKGGKTEFSSHTQQQADPASACVWYLSGMHSVDALKLRPIPSPTVCEFQKGHLLSHATDVLADLGKMCLGGKGTARKPREGALWLFRALNLNASRMPGDLVSARCYYKKSLGVRPFEKLLGRLRRVCFSSHGRGGLQNSAVRVDEKVWASMEDFSAERQRGERVDDEESRLIREEKRRRREEGRREREEEQRRYGMERERLSQEYRKAREEERERVSQENRRAREEERERFLRNTET</sequence>
<feature type="compositionally biased region" description="Acidic residues" evidence="1">
    <location>
        <begin position="186"/>
        <end position="206"/>
    </location>
</feature>
<feature type="region of interest" description="Disordered" evidence="1">
    <location>
        <begin position="501"/>
        <end position="563"/>
    </location>
</feature>
<feature type="region of interest" description="Disordered" evidence="1">
    <location>
        <begin position="274"/>
        <end position="312"/>
    </location>
</feature>
<protein>
    <submittedName>
        <fullName evidence="2">Uncharacterized protein</fullName>
    </submittedName>
</protein>
<evidence type="ECO:0000256" key="1">
    <source>
        <dbReference type="SAM" id="MobiDB-lite"/>
    </source>
</evidence>
<feature type="compositionally biased region" description="Basic and acidic residues" evidence="1">
    <location>
        <begin position="17"/>
        <end position="32"/>
    </location>
</feature>
<proteinExistence type="predicted"/>
<feature type="region of interest" description="Disordered" evidence="1">
    <location>
        <begin position="1"/>
        <end position="210"/>
    </location>
</feature>
<feature type="compositionally biased region" description="Basic and acidic residues" evidence="1">
    <location>
        <begin position="274"/>
        <end position="284"/>
    </location>
</feature>
<feature type="compositionally biased region" description="Polar residues" evidence="1">
    <location>
        <begin position="86"/>
        <end position="103"/>
    </location>
</feature>